<dbReference type="GO" id="GO:0004181">
    <property type="term" value="F:metallocarboxypeptidase activity"/>
    <property type="evidence" value="ECO:0007669"/>
    <property type="project" value="InterPro"/>
</dbReference>
<dbReference type="RefSeq" id="WP_098194477.1">
    <property type="nucleotide sequence ID" value="NZ_CP023777.1"/>
</dbReference>
<evidence type="ECO:0000256" key="3">
    <source>
        <dbReference type="ARBA" id="ARBA00022670"/>
    </source>
</evidence>
<evidence type="ECO:0000313" key="11">
    <source>
        <dbReference type="EMBL" id="ATL48100.1"/>
    </source>
</evidence>
<dbReference type="InterPro" id="IPR029062">
    <property type="entry name" value="Class_I_gatase-like"/>
</dbReference>
<name>A0A291QVZ2_9BACT</name>
<dbReference type="GO" id="GO:0008270">
    <property type="term" value="F:zinc ion binding"/>
    <property type="evidence" value="ECO:0007669"/>
    <property type="project" value="InterPro"/>
</dbReference>
<keyword evidence="9" id="KW-0732">Signal</keyword>
<dbReference type="Gene3D" id="3.40.630.10">
    <property type="entry name" value="Zn peptidases"/>
    <property type="match status" value="1"/>
</dbReference>
<dbReference type="SUPFAM" id="SSF53187">
    <property type="entry name" value="Zn-dependent exopeptidases"/>
    <property type="match status" value="1"/>
</dbReference>
<keyword evidence="11" id="KW-0121">Carboxypeptidase</keyword>
<dbReference type="PROSITE" id="PS52035">
    <property type="entry name" value="PEPTIDASE_M14"/>
    <property type="match status" value="1"/>
</dbReference>
<dbReference type="SUPFAM" id="SSF52317">
    <property type="entry name" value="Class I glutamine amidotransferase-like"/>
    <property type="match status" value="1"/>
</dbReference>
<dbReference type="OrthoDB" id="9758209at2"/>
<keyword evidence="5" id="KW-0378">Hydrolase</keyword>
<dbReference type="InterPro" id="IPR000834">
    <property type="entry name" value="Peptidase_M14"/>
</dbReference>
<evidence type="ECO:0000256" key="6">
    <source>
        <dbReference type="ARBA" id="ARBA00022833"/>
    </source>
</evidence>
<comment type="cofactor">
    <cofactor evidence="1">
        <name>Zn(2+)</name>
        <dbReference type="ChEBI" id="CHEBI:29105"/>
    </cofactor>
</comment>
<feature type="domain" description="Peptidase M14" evidence="10">
    <location>
        <begin position="36"/>
        <end position="360"/>
    </location>
</feature>
<evidence type="ECO:0000256" key="8">
    <source>
        <dbReference type="PROSITE-ProRule" id="PRU01379"/>
    </source>
</evidence>
<comment type="caution">
    <text evidence="8">Lacks conserved residue(s) required for the propagation of feature annotation.</text>
</comment>
<evidence type="ECO:0000256" key="1">
    <source>
        <dbReference type="ARBA" id="ARBA00001947"/>
    </source>
</evidence>
<keyword evidence="12" id="KW-1185">Reference proteome</keyword>
<dbReference type="KEGG" id="cbae:COR50_13520"/>
<evidence type="ECO:0000256" key="2">
    <source>
        <dbReference type="ARBA" id="ARBA00005988"/>
    </source>
</evidence>
<feature type="signal peptide" evidence="9">
    <location>
        <begin position="1"/>
        <end position="20"/>
    </location>
</feature>
<protein>
    <submittedName>
        <fullName evidence="11">Zinc carboxypeptidase</fullName>
    </submittedName>
</protein>
<sequence length="836" mass="94032">MRFLLSSMILCSLLIQGAFGQEIPSPESFLGYPLGSHFTPHYKVVGYFEKVAAIAPNVKLQHYGETYEGRPLIIATITSSQNYSQLEEIRGNNLSLSNGNEANTKLPPVVWLSYNVHGNEAVSSEAAMKTLYALLQAPYAKLLDNTVVVIDPCLNPDGRERYINFYNSNVGKKYDATRFAREHREPWPGGRSNHYYFDLNRDWAWQTQVESKERLKVYHEWMPQVHVDFHEQGIDNPYYFAPAAEPFHEVITPWQRSFQVTIGKNNARYFDENGWLYFTKEVFDLFYPSYGDTYPLYNGAIGMTYEQGGSGAAGLAVMKSDGDTLTLESRIEHHFTTGIATIETTSLHAREVMNAYRDYYQQALKQPAGQFKSYVVKGKDHPQRLAALATLLRNNKIDFGYGSDVQRVNGWNYLTGKSNAVTVSGEDMVISAYQPHSTLLQVLFEPKSHLSDSVTYDITAWALPYAYGLETYGLKQDIRPANKELPQANVEDITAGKYYAYVSPWLGMNNVKFLSRLLQEGIKVRYAEVPFVANNRTFPAGSLIITRAGNHHINRFDAIIQAGAKDCNIELVPVNTGFVDKGADFGSSKIRYIKPPKVALLAGKGVSSLGMGEVWHLFDQQFDYPLTVVNQEDLTSIDLSKLDVLILADGRYNFISLKESADKLKDWVRNGGKLIVMDGAAQQLGTGDWGFKLKSGKDNEEKEKDEKAVVPELTAYAERERESVKDFIPGAIYRVDIDNTHPLAFGYGTTYFTLKQNDQVFEWMKDGWNVGVIRDDNYLSGFVGATLKDKLKQGMLLGAKELGAGQVIIFADDPIFRSFWENGKLLFANAVFLVGE</sequence>
<dbReference type="PANTHER" id="PTHR11705">
    <property type="entry name" value="PROTEASE FAMILY M14 CARBOXYPEPTIDASE A,B"/>
    <property type="match status" value="1"/>
</dbReference>
<organism evidence="11 12">
    <name type="scientific">Chitinophaga caeni</name>
    <dbReference type="NCBI Taxonomy" id="2029983"/>
    <lineage>
        <taxon>Bacteria</taxon>
        <taxon>Pseudomonadati</taxon>
        <taxon>Bacteroidota</taxon>
        <taxon>Chitinophagia</taxon>
        <taxon>Chitinophagales</taxon>
        <taxon>Chitinophagaceae</taxon>
        <taxon>Chitinophaga</taxon>
    </lineage>
</organism>
<accession>A0A291QVZ2</accession>
<dbReference type="AlphaFoldDB" id="A0A291QVZ2"/>
<dbReference type="CDD" id="cd03143">
    <property type="entry name" value="A4_beta-galactosidase_middle_domain"/>
    <property type="match status" value="1"/>
</dbReference>
<keyword evidence="3" id="KW-0645">Protease</keyword>
<dbReference type="Proteomes" id="UP000220133">
    <property type="component" value="Chromosome"/>
</dbReference>
<dbReference type="PANTHER" id="PTHR11705:SF143">
    <property type="entry name" value="SLL0236 PROTEIN"/>
    <property type="match status" value="1"/>
</dbReference>
<proteinExistence type="inferred from homology"/>
<gene>
    <name evidence="11" type="ORF">COR50_13520</name>
</gene>
<keyword evidence="4" id="KW-0479">Metal-binding</keyword>
<comment type="similarity">
    <text evidence="2 8">Belongs to the peptidase M14 family.</text>
</comment>
<feature type="chain" id="PRO_5013194595" evidence="9">
    <location>
        <begin position="21"/>
        <end position="836"/>
    </location>
</feature>
<dbReference type="PROSITE" id="PS00132">
    <property type="entry name" value="CARBOXYPEPT_ZN_1"/>
    <property type="match status" value="1"/>
</dbReference>
<dbReference type="GO" id="GO:0005615">
    <property type="term" value="C:extracellular space"/>
    <property type="evidence" value="ECO:0007669"/>
    <property type="project" value="TreeGrafter"/>
</dbReference>
<evidence type="ECO:0000313" key="12">
    <source>
        <dbReference type="Proteomes" id="UP000220133"/>
    </source>
</evidence>
<dbReference type="InterPro" id="IPR057246">
    <property type="entry name" value="CARBOXYPEPT_ZN_1"/>
</dbReference>
<keyword evidence="7" id="KW-0482">Metalloprotease</keyword>
<dbReference type="Pfam" id="PF00246">
    <property type="entry name" value="Peptidase_M14"/>
    <property type="match status" value="1"/>
</dbReference>
<keyword evidence="6" id="KW-0862">Zinc</keyword>
<dbReference type="EMBL" id="CP023777">
    <property type="protein sequence ID" value="ATL48100.1"/>
    <property type="molecule type" value="Genomic_DNA"/>
</dbReference>
<dbReference type="CDD" id="cd06238">
    <property type="entry name" value="M14-like"/>
    <property type="match status" value="1"/>
</dbReference>
<evidence type="ECO:0000259" key="10">
    <source>
        <dbReference type="PROSITE" id="PS52035"/>
    </source>
</evidence>
<evidence type="ECO:0000256" key="5">
    <source>
        <dbReference type="ARBA" id="ARBA00022801"/>
    </source>
</evidence>
<evidence type="ECO:0000256" key="7">
    <source>
        <dbReference type="ARBA" id="ARBA00023049"/>
    </source>
</evidence>
<evidence type="ECO:0000256" key="9">
    <source>
        <dbReference type="SAM" id="SignalP"/>
    </source>
</evidence>
<dbReference type="SMART" id="SM00631">
    <property type="entry name" value="Zn_pept"/>
    <property type="match status" value="1"/>
</dbReference>
<dbReference type="GO" id="GO:0006508">
    <property type="term" value="P:proteolysis"/>
    <property type="evidence" value="ECO:0007669"/>
    <property type="project" value="UniProtKB-KW"/>
</dbReference>
<evidence type="ECO:0000256" key="4">
    <source>
        <dbReference type="ARBA" id="ARBA00022723"/>
    </source>
</evidence>
<reference evidence="11 12" key="1">
    <citation type="submission" date="2017-10" db="EMBL/GenBank/DDBJ databases">
        <title>Paenichitinophaga pekingensis gen. nov., sp. nov., isolated from activated sludge.</title>
        <authorList>
            <person name="Jin D."/>
            <person name="Kong X."/>
            <person name="Deng Y."/>
            <person name="Bai Z."/>
        </authorList>
    </citation>
    <scope>NUCLEOTIDE SEQUENCE [LARGE SCALE GENOMIC DNA]</scope>
    <source>
        <strain evidence="11 12">13</strain>
    </source>
</reference>